<proteinExistence type="predicted"/>
<dbReference type="Ensembl" id="ENSSSCT00065097757.1">
    <property type="protein sequence ID" value="ENSSSCP00065042857.1"/>
    <property type="gene ID" value="ENSSSCG00065071141.1"/>
</dbReference>
<name>A0A8D0U6U2_PIG</name>
<dbReference type="InterPro" id="IPR053179">
    <property type="entry name" value="LINE-1_ORF2_RT/EN"/>
</dbReference>
<dbReference type="AlphaFoldDB" id="A0A8D0U6U2"/>
<evidence type="ECO:0000313" key="2">
    <source>
        <dbReference type="Proteomes" id="UP000694726"/>
    </source>
</evidence>
<dbReference type="PANTHER" id="PTHR25952">
    <property type="entry name" value="ENDO/EXONUCLEASE/PHOSPHATASE DOMAIN-CONTAINING PROTEIN"/>
    <property type="match status" value="1"/>
</dbReference>
<dbReference type="Proteomes" id="UP000694725">
    <property type="component" value="Unplaced"/>
</dbReference>
<protein>
    <submittedName>
        <fullName evidence="1">Uncharacterized protein</fullName>
    </submittedName>
</protein>
<reference evidence="1" key="1">
    <citation type="submission" date="2025-05" db="UniProtKB">
        <authorList>
            <consortium name="Ensembl"/>
        </authorList>
    </citation>
    <scope>IDENTIFICATION</scope>
</reference>
<dbReference type="Proteomes" id="UP000694726">
    <property type="component" value="Unplaced"/>
</dbReference>
<organism evidence="1 2">
    <name type="scientific">Sus scrofa</name>
    <name type="common">Pig</name>
    <dbReference type="NCBI Taxonomy" id="9823"/>
    <lineage>
        <taxon>Eukaryota</taxon>
        <taxon>Metazoa</taxon>
        <taxon>Chordata</taxon>
        <taxon>Craniata</taxon>
        <taxon>Vertebrata</taxon>
        <taxon>Euteleostomi</taxon>
        <taxon>Mammalia</taxon>
        <taxon>Eutheria</taxon>
        <taxon>Laurasiatheria</taxon>
        <taxon>Artiodactyla</taxon>
        <taxon>Suina</taxon>
        <taxon>Suidae</taxon>
        <taxon>Sus</taxon>
    </lineage>
</organism>
<evidence type="ECO:0000313" key="1">
    <source>
        <dbReference type="Ensembl" id="ENSSSCP00015028908.1"/>
    </source>
</evidence>
<accession>A0A8D0U6U2</accession>
<dbReference type="PANTHER" id="PTHR25952:SF255">
    <property type="entry name" value="LINE-1 RETROTRANSPOSABLE ELEMENT ORF2 PROTEIN"/>
    <property type="match status" value="1"/>
</dbReference>
<dbReference type="Ensembl" id="ENSSSCT00015072075.1">
    <property type="protein sequence ID" value="ENSSSCP00015028908.1"/>
    <property type="gene ID" value="ENSSSCG00015054162.1"/>
</dbReference>
<sequence>MLVPPKAIYRFNAIPMKIPGAFLTEEKTFLKIMWDHKREAKEILRKNKAGDIILPELKLYHILEVIKTVCYCHKNRKINQWVRIQSPEMTLSIYSQLVFCKRPKNTQWRKDNKFCLGKWLFICKSMKLDPYLTPLIKSNWKWINNLNVRPETMKFTEENMGRNSLTWVL</sequence>